<dbReference type="EMBL" id="JAIWQS010000263">
    <property type="protein sequence ID" value="KAJ8746901.1"/>
    <property type="molecule type" value="Genomic_DNA"/>
</dbReference>
<accession>A0AAV8S3Y9</accession>
<evidence type="ECO:0000256" key="1">
    <source>
        <dbReference type="SAM" id="MobiDB-lite"/>
    </source>
</evidence>
<dbReference type="AlphaFoldDB" id="A0AAV8S3Y9"/>
<name>A0AAV8S3Y9_9ROSI</name>
<proteinExistence type="predicted"/>
<reference evidence="2 3" key="1">
    <citation type="submission" date="2021-09" db="EMBL/GenBank/DDBJ databases">
        <title>Genomic insights and catalytic innovation underlie evolution of tropane alkaloids biosynthesis.</title>
        <authorList>
            <person name="Wang Y.-J."/>
            <person name="Tian T."/>
            <person name="Huang J.-P."/>
            <person name="Huang S.-X."/>
        </authorList>
    </citation>
    <scope>NUCLEOTIDE SEQUENCE [LARGE SCALE GENOMIC DNA]</scope>
    <source>
        <strain evidence="2">KIB-2018</strain>
        <tissue evidence="2">Leaf</tissue>
    </source>
</reference>
<comment type="caution">
    <text evidence="2">The sequence shown here is derived from an EMBL/GenBank/DDBJ whole genome shotgun (WGS) entry which is preliminary data.</text>
</comment>
<feature type="region of interest" description="Disordered" evidence="1">
    <location>
        <begin position="54"/>
        <end position="73"/>
    </location>
</feature>
<geneLocation type="mitochondrion" evidence="2"/>
<keyword evidence="3" id="KW-1185">Reference proteome</keyword>
<evidence type="ECO:0008006" key="4">
    <source>
        <dbReference type="Google" id="ProtNLM"/>
    </source>
</evidence>
<dbReference type="Proteomes" id="UP001159364">
    <property type="component" value="Unassembled WGS sequence"/>
</dbReference>
<gene>
    <name evidence="2" type="ORF">K2173_010173</name>
</gene>
<evidence type="ECO:0000313" key="2">
    <source>
        <dbReference type="EMBL" id="KAJ8746901.1"/>
    </source>
</evidence>
<feature type="region of interest" description="Disordered" evidence="1">
    <location>
        <begin position="14"/>
        <end position="35"/>
    </location>
</feature>
<organism evidence="2 3">
    <name type="scientific">Erythroxylum novogranatense</name>
    <dbReference type="NCBI Taxonomy" id="1862640"/>
    <lineage>
        <taxon>Eukaryota</taxon>
        <taxon>Viridiplantae</taxon>
        <taxon>Streptophyta</taxon>
        <taxon>Embryophyta</taxon>
        <taxon>Tracheophyta</taxon>
        <taxon>Spermatophyta</taxon>
        <taxon>Magnoliopsida</taxon>
        <taxon>eudicotyledons</taxon>
        <taxon>Gunneridae</taxon>
        <taxon>Pentapetalae</taxon>
        <taxon>rosids</taxon>
        <taxon>fabids</taxon>
        <taxon>Malpighiales</taxon>
        <taxon>Erythroxylaceae</taxon>
        <taxon>Erythroxylum</taxon>
    </lineage>
</organism>
<sequence length="174" mass="20185">MRYFVKENLWGSKQTRNPPWSHKPNQTKNYPPNRSQKLGRALIGLFVWKKDQNREKRDRLTTPHIQSPLTRDNPSQPVFFDPCPIQQLDPLLSNLLIQPNKALQKKVRYQPGFRAEQGFIHSKELPFDRNVDRGRGTIVSFELLSGYSPARLMRISLSTTRERVRIPIAGALQA</sequence>
<protein>
    <recommendedName>
        <fullName evidence="4">Ribosomal protein S3</fullName>
    </recommendedName>
</protein>
<evidence type="ECO:0000313" key="3">
    <source>
        <dbReference type="Proteomes" id="UP001159364"/>
    </source>
</evidence>
<feature type="compositionally biased region" description="Polar residues" evidence="1">
    <location>
        <begin position="63"/>
        <end position="73"/>
    </location>
</feature>
<keyword evidence="2" id="KW-0496">Mitochondrion</keyword>